<accession>A0A6A5Y3I3</accession>
<keyword evidence="3" id="KW-1185">Reference proteome</keyword>
<dbReference type="GeneID" id="54278270"/>
<dbReference type="AlphaFoldDB" id="A0A6A5Y3I3"/>
<proteinExistence type="predicted"/>
<sequence length="172" mass="19696">MIIRGLWLSLAVYFQIFCGGATLIVLAVASPLPPTTPNSRRNDGRRSDTAITTAGRMGKTRKAERIVSMSWRKDGMPMPFREDHTFSCGTWLLFFLPKQEIHPTPGREWHEQDIREIQIGDDGVMQWRVHQRARYQQRRRMRDSIAADLGNFLALDYSTSIVNGSEAEVSSW</sequence>
<protein>
    <submittedName>
        <fullName evidence="2">Uncharacterized protein</fullName>
    </submittedName>
</protein>
<dbReference type="Proteomes" id="UP000799778">
    <property type="component" value="Unassembled WGS sequence"/>
</dbReference>
<feature type="region of interest" description="Disordered" evidence="1">
    <location>
        <begin position="34"/>
        <end position="58"/>
    </location>
</feature>
<evidence type="ECO:0000256" key="1">
    <source>
        <dbReference type="SAM" id="MobiDB-lite"/>
    </source>
</evidence>
<organism evidence="2 3">
    <name type="scientific">Aaosphaeria arxii CBS 175.79</name>
    <dbReference type="NCBI Taxonomy" id="1450172"/>
    <lineage>
        <taxon>Eukaryota</taxon>
        <taxon>Fungi</taxon>
        <taxon>Dikarya</taxon>
        <taxon>Ascomycota</taxon>
        <taxon>Pezizomycotina</taxon>
        <taxon>Dothideomycetes</taxon>
        <taxon>Pleosporomycetidae</taxon>
        <taxon>Pleosporales</taxon>
        <taxon>Pleosporales incertae sedis</taxon>
        <taxon>Aaosphaeria</taxon>
    </lineage>
</organism>
<gene>
    <name evidence="2" type="ORF">BU24DRAFT_118543</name>
</gene>
<dbReference type="RefSeq" id="XP_033387709.1">
    <property type="nucleotide sequence ID" value="XM_033520873.1"/>
</dbReference>
<dbReference type="EMBL" id="ML978067">
    <property type="protein sequence ID" value="KAF2019370.1"/>
    <property type="molecule type" value="Genomic_DNA"/>
</dbReference>
<name>A0A6A5Y3I3_9PLEO</name>
<evidence type="ECO:0000313" key="3">
    <source>
        <dbReference type="Proteomes" id="UP000799778"/>
    </source>
</evidence>
<reference evidence="2" key="1">
    <citation type="journal article" date="2020" name="Stud. Mycol.">
        <title>101 Dothideomycetes genomes: a test case for predicting lifestyles and emergence of pathogens.</title>
        <authorList>
            <person name="Haridas S."/>
            <person name="Albert R."/>
            <person name="Binder M."/>
            <person name="Bloem J."/>
            <person name="Labutti K."/>
            <person name="Salamov A."/>
            <person name="Andreopoulos B."/>
            <person name="Baker S."/>
            <person name="Barry K."/>
            <person name="Bills G."/>
            <person name="Bluhm B."/>
            <person name="Cannon C."/>
            <person name="Castanera R."/>
            <person name="Culley D."/>
            <person name="Daum C."/>
            <person name="Ezra D."/>
            <person name="Gonzalez J."/>
            <person name="Henrissat B."/>
            <person name="Kuo A."/>
            <person name="Liang C."/>
            <person name="Lipzen A."/>
            <person name="Lutzoni F."/>
            <person name="Magnuson J."/>
            <person name="Mondo S."/>
            <person name="Nolan M."/>
            <person name="Ohm R."/>
            <person name="Pangilinan J."/>
            <person name="Park H.-J."/>
            <person name="Ramirez L."/>
            <person name="Alfaro M."/>
            <person name="Sun H."/>
            <person name="Tritt A."/>
            <person name="Yoshinaga Y."/>
            <person name="Zwiers L.-H."/>
            <person name="Turgeon B."/>
            <person name="Goodwin S."/>
            <person name="Spatafora J."/>
            <person name="Crous P."/>
            <person name="Grigoriev I."/>
        </authorList>
    </citation>
    <scope>NUCLEOTIDE SEQUENCE</scope>
    <source>
        <strain evidence="2">CBS 175.79</strain>
    </source>
</reference>
<evidence type="ECO:0000313" key="2">
    <source>
        <dbReference type="EMBL" id="KAF2019370.1"/>
    </source>
</evidence>